<dbReference type="InterPro" id="IPR028973">
    <property type="entry name" value="PhnB-like"/>
</dbReference>
<protein>
    <submittedName>
        <fullName evidence="2">3-demethylubiquinone-9 3-methyltransferase</fullName>
    </submittedName>
</protein>
<dbReference type="Proteomes" id="UP000011717">
    <property type="component" value="Unassembled WGS sequence"/>
</dbReference>
<dbReference type="SUPFAM" id="SSF54593">
    <property type="entry name" value="Glyoxalase/Bleomycin resistance protein/Dihydroxybiphenyl dioxygenase"/>
    <property type="match status" value="1"/>
</dbReference>
<feature type="domain" description="PhnB-like" evidence="1">
    <location>
        <begin position="7"/>
        <end position="123"/>
    </location>
</feature>
<dbReference type="PIRSF" id="PIRSF021700">
    <property type="entry name" value="3_dmu_93_MTrfase"/>
    <property type="match status" value="1"/>
</dbReference>
<keyword evidence="2" id="KW-0808">Transferase</keyword>
<sequence length="164" mass="17885">MTISEPITFLWFDGQAEEAATLYTSLVPNSALGDRLHAPADTPGPKAGSLITVDFTLNGRPFIAMNGGPAEGHAEFNDSVSIMLTCDTQEEIDRLWDGLIEGGGEPVACGWLKDRFGLRWQITPKRLLELNSSSDKDVAKRSFEAMMTMVKIEIAALERAARGE</sequence>
<gene>
    <name evidence="2" type="ORF">C725_2504</name>
</gene>
<dbReference type="EMBL" id="AMRV01000009">
    <property type="protein sequence ID" value="EMD82218.1"/>
    <property type="molecule type" value="Genomic_DNA"/>
</dbReference>
<evidence type="ECO:0000313" key="2">
    <source>
        <dbReference type="EMBL" id="EMD82218.1"/>
    </source>
</evidence>
<comment type="caution">
    <text evidence="2">The sequence shown here is derived from an EMBL/GenBank/DDBJ whole genome shotgun (WGS) entry which is preliminary data.</text>
</comment>
<keyword evidence="3" id="KW-1185">Reference proteome</keyword>
<organism evidence="2 3">
    <name type="scientific">Pacificimonas flava</name>
    <dbReference type="NCBI Taxonomy" id="1234595"/>
    <lineage>
        <taxon>Bacteria</taxon>
        <taxon>Pseudomonadati</taxon>
        <taxon>Pseudomonadota</taxon>
        <taxon>Alphaproteobacteria</taxon>
        <taxon>Sphingomonadales</taxon>
        <taxon>Sphingosinicellaceae</taxon>
        <taxon>Pacificimonas</taxon>
    </lineage>
</organism>
<dbReference type="Gene3D" id="3.10.180.10">
    <property type="entry name" value="2,3-Dihydroxybiphenyl 1,2-Dioxygenase, domain 1"/>
    <property type="match status" value="1"/>
</dbReference>
<evidence type="ECO:0000259" key="1">
    <source>
        <dbReference type="Pfam" id="PF06983"/>
    </source>
</evidence>
<dbReference type="InterPro" id="IPR009725">
    <property type="entry name" value="3_dmu_93_MTrfase"/>
</dbReference>
<proteinExistence type="predicted"/>
<dbReference type="GO" id="GO:0032259">
    <property type="term" value="P:methylation"/>
    <property type="evidence" value="ECO:0007669"/>
    <property type="project" value="UniProtKB-KW"/>
</dbReference>
<dbReference type="AlphaFoldDB" id="M2U2X0"/>
<dbReference type="InterPro" id="IPR029068">
    <property type="entry name" value="Glyas_Bleomycin-R_OHBP_Dase"/>
</dbReference>
<dbReference type="RefSeq" id="WP_008603396.1">
    <property type="nucleotide sequence ID" value="NZ_AMRV01000009.1"/>
</dbReference>
<dbReference type="OrthoDB" id="9806473at2"/>
<keyword evidence="2" id="KW-0489">Methyltransferase</keyword>
<keyword evidence="2" id="KW-0830">Ubiquinone</keyword>
<name>M2U2X0_9SPHN</name>
<dbReference type="PANTHER" id="PTHR33990">
    <property type="entry name" value="PROTEIN YJDN-RELATED"/>
    <property type="match status" value="1"/>
</dbReference>
<evidence type="ECO:0000313" key="3">
    <source>
        <dbReference type="Proteomes" id="UP000011717"/>
    </source>
</evidence>
<reference evidence="2 3" key="1">
    <citation type="journal article" date="2013" name="Genome Announc.">
        <title>Draft Genome Sequence of Strain JLT2015T, Belonging to the Family Sphingomonadaceae of the Alphaproteobacteria.</title>
        <authorList>
            <person name="Tang K."/>
            <person name="Liu K."/>
            <person name="Li S."/>
            <person name="Jiao N."/>
        </authorList>
    </citation>
    <scope>NUCLEOTIDE SEQUENCE [LARGE SCALE GENOMIC DNA]</scope>
    <source>
        <strain evidence="2 3">JLT2015</strain>
    </source>
</reference>
<dbReference type="PATRIC" id="fig|1234595.3.peg.2505"/>
<dbReference type="GO" id="GO:0008168">
    <property type="term" value="F:methyltransferase activity"/>
    <property type="evidence" value="ECO:0007669"/>
    <property type="project" value="UniProtKB-KW"/>
</dbReference>
<dbReference type="CDD" id="cd06588">
    <property type="entry name" value="PhnB_like"/>
    <property type="match status" value="1"/>
</dbReference>
<dbReference type="PANTHER" id="PTHR33990:SF2">
    <property type="entry name" value="PHNB-LIKE DOMAIN-CONTAINING PROTEIN"/>
    <property type="match status" value="1"/>
</dbReference>
<accession>M2U2X0</accession>
<dbReference type="Pfam" id="PF06983">
    <property type="entry name" value="3-dmu-9_3-mt"/>
    <property type="match status" value="1"/>
</dbReference>